<evidence type="ECO:0000313" key="2">
    <source>
        <dbReference type="Proteomes" id="UP000886998"/>
    </source>
</evidence>
<accession>A0A8X6Y8X8</accession>
<proteinExistence type="predicted"/>
<dbReference type="Proteomes" id="UP000886998">
    <property type="component" value="Unassembled WGS sequence"/>
</dbReference>
<keyword evidence="2" id="KW-1185">Reference proteome</keyword>
<comment type="caution">
    <text evidence="1">The sequence shown here is derived from an EMBL/GenBank/DDBJ whole genome shotgun (WGS) entry which is preliminary data.</text>
</comment>
<dbReference type="AlphaFoldDB" id="A0A8X6Y8X8"/>
<sequence length="95" mass="10389">MKPSSPLSLPFKSQNLVSSGYSLKNLNLVGELTWGLWIPHNQGYSEAKEERSPYRFFAFVGPNSAVSRTCPLDQSHHPGGYGAAASIAATRLHEE</sequence>
<organism evidence="1 2">
    <name type="scientific">Trichonephila inaurata madagascariensis</name>
    <dbReference type="NCBI Taxonomy" id="2747483"/>
    <lineage>
        <taxon>Eukaryota</taxon>
        <taxon>Metazoa</taxon>
        <taxon>Ecdysozoa</taxon>
        <taxon>Arthropoda</taxon>
        <taxon>Chelicerata</taxon>
        <taxon>Arachnida</taxon>
        <taxon>Araneae</taxon>
        <taxon>Araneomorphae</taxon>
        <taxon>Entelegynae</taxon>
        <taxon>Araneoidea</taxon>
        <taxon>Nephilidae</taxon>
        <taxon>Trichonephila</taxon>
        <taxon>Trichonephila inaurata</taxon>
    </lineage>
</organism>
<gene>
    <name evidence="1" type="ORF">TNIN_270401</name>
</gene>
<name>A0A8X6Y8X8_9ARAC</name>
<reference evidence="1" key="1">
    <citation type="submission" date="2020-08" db="EMBL/GenBank/DDBJ databases">
        <title>Multicomponent nature underlies the extraordinary mechanical properties of spider dragline silk.</title>
        <authorList>
            <person name="Kono N."/>
            <person name="Nakamura H."/>
            <person name="Mori M."/>
            <person name="Yoshida Y."/>
            <person name="Ohtoshi R."/>
            <person name="Malay A.D."/>
            <person name="Moran D.A.P."/>
            <person name="Tomita M."/>
            <person name="Numata K."/>
            <person name="Arakawa K."/>
        </authorList>
    </citation>
    <scope>NUCLEOTIDE SEQUENCE</scope>
</reference>
<protein>
    <submittedName>
        <fullName evidence="1">Uncharacterized protein</fullName>
    </submittedName>
</protein>
<evidence type="ECO:0000313" key="1">
    <source>
        <dbReference type="EMBL" id="GFY68320.1"/>
    </source>
</evidence>
<dbReference type="EMBL" id="BMAV01016990">
    <property type="protein sequence ID" value="GFY68320.1"/>
    <property type="molecule type" value="Genomic_DNA"/>
</dbReference>